<sequence length="290" mass="33097">MPPPVSSSMQSARQRLADQLRQIREDAGLTGRELARRARWKAGVSKVSRIEHGHRPISAADLRTWCEVCGVPPERTEELLAEMRAVAGMWQTHRQLNRGGLKGRQERLRDEYWRVKLSRVYQTKVIPGLLQTSAMTTVYLTQARKEQHLALDDVAAAVEARMQRQECLKRPDARWLFCLEEDVLWYRPGPVEVHREQLRHLLSAMCRPTVSLGIIPRDIDRRGVSPDESFTMVDTELVGVELVSGTLTITAPDEIRLYAEAWDRLWSLAVHGEAARALISEALEVLDRPR</sequence>
<gene>
    <name evidence="2" type="ORF">GCM10022214_47770</name>
</gene>
<accession>A0ABP7W7B3</accession>
<dbReference type="Pfam" id="PF13560">
    <property type="entry name" value="HTH_31"/>
    <property type="match status" value="1"/>
</dbReference>
<dbReference type="EMBL" id="BAAAZG010000035">
    <property type="protein sequence ID" value="GAA4082852.1"/>
    <property type="molecule type" value="Genomic_DNA"/>
</dbReference>
<feature type="domain" description="HTH cro/C1-type" evidence="1">
    <location>
        <begin position="20"/>
        <end position="76"/>
    </location>
</feature>
<protein>
    <submittedName>
        <fullName evidence="2">Helix-turn-helix transcriptional regulator</fullName>
    </submittedName>
</protein>
<dbReference type="InterPro" id="IPR001387">
    <property type="entry name" value="Cro/C1-type_HTH"/>
</dbReference>
<dbReference type="InterPro" id="IPR043917">
    <property type="entry name" value="DUF5753"/>
</dbReference>
<dbReference type="CDD" id="cd00093">
    <property type="entry name" value="HTH_XRE"/>
    <property type="match status" value="1"/>
</dbReference>
<dbReference type="SMART" id="SM00530">
    <property type="entry name" value="HTH_XRE"/>
    <property type="match status" value="1"/>
</dbReference>
<evidence type="ECO:0000313" key="2">
    <source>
        <dbReference type="EMBL" id="GAA4082852.1"/>
    </source>
</evidence>
<dbReference type="InterPro" id="IPR010982">
    <property type="entry name" value="Lambda_DNA-bd_dom_sf"/>
</dbReference>
<keyword evidence="3" id="KW-1185">Reference proteome</keyword>
<proteinExistence type="predicted"/>
<dbReference type="Proteomes" id="UP001500683">
    <property type="component" value="Unassembled WGS sequence"/>
</dbReference>
<dbReference type="SUPFAM" id="SSF47413">
    <property type="entry name" value="lambda repressor-like DNA-binding domains"/>
    <property type="match status" value="1"/>
</dbReference>
<evidence type="ECO:0000313" key="3">
    <source>
        <dbReference type="Proteomes" id="UP001500683"/>
    </source>
</evidence>
<dbReference type="Gene3D" id="1.10.260.40">
    <property type="entry name" value="lambda repressor-like DNA-binding domains"/>
    <property type="match status" value="1"/>
</dbReference>
<evidence type="ECO:0000259" key="1">
    <source>
        <dbReference type="PROSITE" id="PS50943"/>
    </source>
</evidence>
<dbReference type="Pfam" id="PF19054">
    <property type="entry name" value="DUF5753"/>
    <property type="match status" value="1"/>
</dbReference>
<comment type="caution">
    <text evidence="2">The sequence shown here is derived from an EMBL/GenBank/DDBJ whole genome shotgun (WGS) entry which is preliminary data.</text>
</comment>
<reference evidence="3" key="1">
    <citation type="journal article" date="2019" name="Int. J. Syst. Evol. Microbiol.">
        <title>The Global Catalogue of Microorganisms (GCM) 10K type strain sequencing project: providing services to taxonomists for standard genome sequencing and annotation.</title>
        <authorList>
            <consortium name="The Broad Institute Genomics Platform"/>
            <consortium name="The Broad Institute Genome Sequencing Center for Infectious Disease"/>
            <person name="Wu L."/>
            <person name="Ma J."/>
        </authorList>
    </citation>
    <scope>NUCLEOTIDE SEQUENCE [LARGE SCALE GENOMIC DNA]</scope>
    <source>
        <strain evidence="3">JCM 16702</strain>
    </source>
</reference>
<name>A0ABP7W7B3_9ACTN</name>
<organism evidence="2 3">
    <name type="scientific">Actinomadura miaoliensis</name>
    <dbReference type="NCBI Taxonomy" id="430685"/>
    <lineage>
        <taxon>Bacteria</taxon>
        <taxon>Bacillati</taxon>
        <taxon>Actinomycetota</taxon>
        <taxon>Actinomycetes</taxon>
        <taxon>Streptosporangiales</taxon>
        <taxon>Thermomonosporaceae</taxon>
        <taxon>Actinomadura</taxon>
    </lineage>
</organism>
<dbReference type="PROSITE" id="PS50943">
    <property type="entry name" value="HTH_CROC1"/>
    <property type="match status" value="1"/>
</dbReference>